<protein>
    <submittedName>
        <fullName evidence="5">Predicted protein</fullName>
    </submittedName>
</protein>
<dbReference type="PANTHER" id="PTHR24366">
    <property type="entry name" value="IG(IMMUNOGLOBULIN) AND LRR(LEUCINE RICH REPEAT) DOMAINS"/>
    <property type="match status" value="1"/>
</dbReference>
<keyword evidence="2 4" id="KW-0732">Signal</keyword>
<reference evidence="6" key="2">
    <citation type="submission" date="2020-05" db="UniProtKB">
        <authorList>
            <consortium name="EnsemblMetazoa"/>
        </authorList>
    </citation>
    <scope>IDENTIFICATION</scope>
    <source>
        <strain evidence="6">JHB</strain>
    </source>
</reference>
<feature type="chain" id="PRO_5011408658" evidence="4">
    <location>
        <begin position="25"/>
        <end position="293"/>
    </location>
</feature>
<dbReference type="PANTHER" id="PTHR24366:SF161">
    <property type="entry name" value="TIR DOMAIN-CONTAINING PROTEIN"/>
    <property type="match status" value="1"/>
</dbReference>
<feature type="signal peptide" evidence="4">
    <location>
        <begin position="1"/>
        <end position="24"/>
    </location>
</feature>
<dbReference type="HOGENOM" id="CLU_950773_0_0_1"/>
<dbReference type="InterPro" id="IPR032675">
    <property type="entry name" value="LRR_dom_sf"/>
</dbReference>
<organism>
    <name type="scientific">Culex quinquefasciatus</name>
    <name type="common">Southern house mosquito</name>
    <name type="synonym">Culex pungens</name>
    <dbReference type="NCBI Taxonomy" id="7176"/>
    <lineage>
        <taxon>Eukaryota</taxon>
        <taxon>Metazoa</taxon>
        <taxon>Ecdysozoa</taxon>
        <taxon>Arthropoda</taxon>
        <taxon>Hexapoda</taxon>
        <taxon>Insecta</taxon>
        <taxon>Pterygota</taxon>
        <taxon>Neoptera</taxon>
        <taxon>Endopterygota</taxon>
        <taxon>Diptera</taxon>
        <taxon>Nematocera</taxon>
        <taxon>Culicoidea</taxon>
        <taxon>Culicidae</taxon>
        <taxon>Culicinae</taxon>
        <taxon>Culicini</taxon>
        <taxon>Culex</taxon>
        <taxon>Culex</taxon>
    </lineage>
</organism>
<dbReference type="SMART" id="SM00369">
    <property type="entry name" value="LRR_TYP"/>
    <property type="match status" value="4"/>
</dbReference>
<dbReference type="KEGG" id="cqu:CpipJ_CPIJ011510"/>
<evidence type="ECO:0000256" key="2">
    <source>
        <dbReference type="ARBA" id="ARBA00022729"/>
    </source>
</evidence>
<evidence type="ECO:0000313" key="5">
    <source>
        <dbReference type="EMBL" id="EDS36230.1"/>
    </source>
</evidence>
<gene>
    <name evidence="6" type="primary">6044368</name>
    <name evidence="5" type="ORF">CpipJ_CPIJ011510</name>
</gene>
<dbReference type="PROSITE" id="PS51450">
    <property type="entry name" value="LRR"/>
    <property type="match status" value="1"/>
</dbReference>
<evidence type="ECO:0000256" key="4">
    <source>
        <dbReference type="SAM" id="SignalP"/>
    </source>
</evidence>
<dbReference type="EMBL" id="DS232154">
    <property type="protein sequence ID" value="EDS36230.1"/>
    <property type="molecule type" value="Genomic_DNA"/>
</dbReference>
<dbReference type="Pfam" id="PF00560">
    <property type="entry name" value="LRR_1"/>
    <property type="match status" value="1"/>
</dbReference>
<evidence type="ECO:0000313" key="6">
    <source>
        <dbReference type="EnsemblMetazoa" id="CPIJ011510-PA"/>
    </source>
</evidence>
<evidence type="ECO:0000256" key="1">
    <source>
        <dbReference type="ARBA" id="ARBA00022614"/>
    </source>
</evidence>
<dbReference type="Proteomes" id="UP000002320">
    <property type="component" value="Unassembled WGS sequence"/>
</dbReference>
<dbReference type="AlphaFoldDB" id="B0WWW9"/>
<dbReference type="OrthoDB" id="676979at2759"/>
<dbReference type="InterPro" id="IPR001611">
    <property type="entry name" value="Leu-rich_rpt"/>
</dbReference>
<accession>B0WWW9</accession>
<dbReference type="eggNOG" id="KOG0619">
    <property type="taxonomic scope" value="Eukaryota"/>
</dbReference>
<keyword evidence="1" id="KW-0433">Leucine-rich repeat</keyword>
<reference evidence="5" key="1">
    <citation type="submission" date="2007-03" db="EMBL/GenBank/DDBJ databases">
        <title>Annotation of Culex pipiens quinquefasciatus.</title>
        <authorList>
            <consortium name="The Broad Institute Genome Sequencing Platform"/>
            <person name="Atkinson P.W."/>
            <person name="Hemingway J."/>
            <person name="Christensen B.M."/>
            <person name="Higgs S."/>
            <person name="Kodira C."/>
            <person name="Hannick L."/>
            <person name="Megy K."/>
            <person name="O'Leary S."/>
            <person name="Pearson M."/>
            <person name="Haas B.J."/>
            <person name="Mauceli E."/>
            <person name="Wortman J.R."/>
            <person name="Lee N.H."/>
            <person name="Guigo R."/>
            <person name="Stanke M."/>
            <person name="Alvarado L."/>
            <person name="Amedeo P."/>
            <person name="Antoine C.H."/>
            <person name="Arensburger P."/>
            <person name="Bidwell S.L."/>
            <person name="Crawford M."/>
            <person name="Camaro F."/>
            <person name="Devon K."/>
            <person name="Engels R."/>
            <person name="Hammond M."/>
            <person name="Howarth C."/>
            <person name="Koehrsen M."/>
            <person name="Lawson D."/>
            <person name="Montgomery P."/>
            <person name="Nene V."/>
            <person name="Nusbaum C."/>
            <person name="Puiu D."/>
            <person name="Romero-Severson J."/>
            <person name="Severson D.W."/>
            <person name="Shumway M."/>
            <person name="Sisk P."/>
            <person name="Stolte C."/>
            <person name="Zeng Q."/>
            <person name="Eisenstadt E."/>
            <person name="Fraser-Liggett C."/>
            <person name="Strausberg R."/>
            <person name="Galagan J."/>
            <person name="Birren B."/>
            <person name="Collins F.H."/>
        </authorList>
    </citation>
    <scope>NUCLEOTIDE SEQUENCE [LARGE SCALE GENOMIC DNA]</scope>
    <source>
        <strain evidence="5">JHB</strain>
    </source>
</reference>
<dbReference type="VEuPathDB" id="VectorBase:CPIJ011510"/>
<sequence length="293" mass="33453">MKLVLLLPAGAILLLCTSQLPVEATEYLTLCVNRCRNYTLPELENSVELRTTRRLTVASGNVTSFDAPLIAAFGRLSYLEVWPQRSRSVDRFFVPPYLRTLILRRTGVRELDVLPDAAYQLRVLYAADNRLTDVSQLHRLRALQQLNLNNNKLRQLSWTAFDGLDELRELSLRGNGLRVIDGVVPGVQLPLRKLVRLNLSNNRLRRLDVELWNMDRLELLELEGNSLEQVGSSLVRLQALKKLSLRDNRWDCVWLNRTLQWMEGRRIQLVGGIDFACPRPGSARVGGKLCCVK</sequence>
<dbReference type="Pfam" id="PF13855">
    <property type="entry name" value="LRR_8"/>
    <property type="match status" value="1"/>
</dbReference>
<evidence type="ECO:0000256" key="3">
    <source>
        <dbReference type="ARBA" id="ARBA00022737"/>
    </source>
</evidence>
<evidence type="ECO:0000313" key="7">
    <source>
        <dbReference type="Proteomes" id="UP000002320"/>
    </source>
</evidence>
<keyword evidence="7" id="KW-1185">Reference proteome</keyword>
<dbReference type="InterPro" id="IPR003591">
    <property type="entry name" value="Leu-rich_rpt_typical-subtyp"/>
</dbReference>
<name>B0WWW9_CULQU</name>
<dbReference type="SUPFAM" id="SSF52058">
    <property type="entry name" value="L domain-like"/>
    <property type="match status" value="1"/>
</dbReference>
<dbReference type="InParanoid" id="B0WWW9"/>
<dbReference type="EnsemblMetazoa" id="CPIJ011510-RA">
    <property type="protein sequence ID" value="CPIJ011510-PA"/>
    <property type="gene ID" value="CPIJ011510"/>
</dbReference>
<proteinExistence type="predicted"/>
<dbReference type="STRING" id="7176.B0WWW9"/>
<dbReference type="VEuPathDB" id="VectorBase:CQUJHB011926"/>
<dbReference type="Gene3D" id="3.80.10.10">
    <property type="entry name" value="Ribonuclease Inhibitor"/>
    <property type="match status" value="1"/>
</dbReference>
<keyword evidence="3" id="KW-0677">Repeat</keyword>